<gene>
    <name evidence="2" type="ORF">LKMONMHP_1296</name>
</gene>
<sequence>MTEEFRGPRYPTGAIMSLAVLIGIAAWLSTAKPSYFILAALVSMIAFSVLYSLVRKRLGWRPLDLEALPNLPFI</sequence>
<keyword evidence="1" id="KW-0472">Membrane</keyword>
<comment type="caution">
    <text evidence="2">The sequence shown here is derived from an EMBL/GenBank/DDBJ whole genome shotgun (WGS) entry which is preliminary data.</text>
</comment>
<evidence type="ECO:0000313" key="3">
    <source>
        <dbReference type="Proteomes" id="UP001055156"/>
    </source>
</evidence>
<reference evidence="2" key="1">
    <citation type="journal article" date="2021" name="Front. Microbiol.">
        <title>Comprehensive Comparative Genomics and Phenotyping of Methylobacterium Species.</title>
        <authorList>
            <person name="Alessa O."/>
            <person name="Ogura Y."/>
            <person name="Fujitani Y."/>
            <person name="Takami H."/>
            <person name="Hayashi T."/>
            <person name="Sahin N."/>
            <person name="Tani A."/>
        </authorList>
    </citation>
    <scope>NUCLEOTIDE SEQUENCE</scope>
    <source>
        <strain evidence="2">NBRC 15689</strain>
    </source>
</reference>
<evidence type="ECO:0000256" key="1">
    <source>
        <dbReference type="SAM" id="Phobius"/>
    </source>
</evidence>
<keyword evidence="1" id="KW-0812">Transmembrane</keyword>
<feature type="transmembrane region" description="Helical" evidence="1">
    <location>
        <begin position="12"/>
        <end position="29"/>
    </location>
</feature>
<feature type="transmembrane region" description="Helical" evidence="1">
    <location>
        <begin position="35"/>
        <end position="54"/>
    </location>
</feature>
<organism evidence="2 3">
    <name type="scientific">Methylobacterium organophilum</name>
    <dbReference type="NCBI Taxonomy" id="410"/>
    <lineage>
        <taxon>Bacteria</taxon>
        <taxon>Pseudomonadati</taxon>
        <taxon>Pseudomonadota</taxon>
        <taxon>Alphaproteobacteria</taxon>
        <taxon>Hyphomicrobiales</taxon>
        <taxon>Methylobacteriaceae</taxon>
        <taxon>Methylobacterium</taxon>
    </lineage>
</organism>
<keyword evidence="1" id="KW-1133">Transmembrane helix</keyword>
<name>A0ABQ4T467_METOR</name>
<evidence type="ECO:0000313" key="2">
    <source>
        <dbReference type="EMBL" id="GJE26445.1"/>
    </source>
</evidence>
<keyword evidence="3" id="KW-1185">Reference proteome</keyword>
<accession>A0ABQ4T467</accession>
<proteinExistence type="predicted"/>
<dbReference type="RefSeq" id="WP_238310411.1">
    <property type="nucleotide sequence ID" value="NZ_BPQV01000003.1"/>
</dbReference>
<protein>
    <submittedName>
        <fullName evidence="2">Uncharacterized protein</fullName>
    </submittedName>
</protein>
<dbReference type="Proteomes" id="UP001055156">
    <property type="component" value="Unassembled WGS sequence"/>
</dbReference>
<reference evidence="2" key="2">
    <citation type="submission" date="2021-08" db="EMBL/GenBank/DDBJ databases">
        <authorList>
            <person name="Tani A."/>
            <person name="Ola A."/>
            <person name="Ogura Y."/>
            <person name="Katsura K."/>
            <person name="Hayashi T."/>
        </authorList>
    </citation>
    <scope>NUCLEOTIDE SEQUENCE</scope>
    <source>
        <strain evidence="2">NBRC 15689</strain>
    </source>
</reference>
<dbReference type="EMBL" id="BPQV01000003">
    <property type="protein sequence ID" value="GJE26445.1"/>
    <property type="molecule type" value="Genomic_DNA"/>
</dbReference>